<dbReference type="AlphaFoldDB" id="A0A378IEF3"/>
<name>A0A378IEF3_9GAMM</name>
<dbReference type="InterPro" id="IPR032466">
    <property type="entry name" value="Metal_Hydrolase"/>
</dbReference>
<keyword evidence="1" id="KW-0456">Lyase</keyword>
<dbReference type="Pfam" id="PF04909">
    <property type="entry name" value="Amidohydro_2"/>
    <property type="match status" value="1"/>
</dbReference>
<evidence type="ECO:0000313" key="4">
    <source>
        <dbReference type="EMBL" id="STX32901.1"/>
    </source>
</evidence>
<dbReference type="SUPFAM" id="SSF51556">
    <property type="entry name" value="Metallo-dependent hydrolases"/>
    <property type="match status" value="1"/>
</dbReference>
<reference evidence="3 5" key="1">
    <citation type="submission" date="2015-11" db="EMBL/GenBank/DDBJ databases">
        <title>Genomic analysis of 38 Legionella species identifies large and diverse effector repertoires.</title>
        <authorList>
            <person name="Burstein D."/>
            <person name="Amaro F."/>
            <person name="Zusman T."/>
            <person name="Lifshitz Z."/>
            <person name="Cohen O."/>
            <person name="Gilbert J.A."/>
            <person name="Pupko T."/>
            <person name="Shuman H.A."/>
            <person name="Segal G."/>
        </authorList>
    </citation>
    <scope>NUCLEOTIDE SEQUENCE [LARGE SCALE GENOMIC DNA]</scope>
    <source>
        <strain evidence="3 5">CDC#1407-AL-14</strain>
    </source>
</reference>
<dbReference type="EMBL" id="LNXT01000052">
    <property type="protein sequence ID" value="KTC66752.1"/>
    <property type="molecule type" value="Genomic_DNA"/>
</dbReference>
<dbReference type="EMBL" id="UGNW01000001">
    <property type="protein sequence ID" value="STX32901.1"/>
    <property type="molecule type" value="Genomic_DNA"/>
</dbReference>
<dbReference type="PANTHER" id="PTHR21240">
    <property type="entry name" value="2-AMINO-3-CARBOXYLMUCONATE-6-SEMIALDEHYDE DECARBOXYLASE"/>
    <property type="match status" value="1"/>
</dbReference>
<sequence>MTSIDLEAHFYTRAVFDYLTRRKEYPRFVKENEPGAFSLQFTDDISLYQTEEFISVLCDLGEKRIREMDEAGLDIQVLSFSTPGIDELMPDYQTANSFAIELNDLVFETVQKNPSRFMGFATIAPYQPELGVKELERAINQLGFAGWLAHSNFGDGNYLDDRKYWPLLEAAESLNIPVYLHPTTPLTKEFGKYGFSLGGPPLGFQVDAALCLLRMIYAGVFDQFPKLTIILGHMGEMLPFLIPDRIDWAYASPSISTLEGFIKKRPAIKRTPAQVIMDNVYVTTSGRFSKPLLDYTLKVMGEDKLMLATDYPYENLKQSMDFIRGCGLPEALLEKICSGNARRLGIGNR</sequence>
<evidence type="ECO:0000259" key="2">
    <source>
        <dbReference type="Pfam" id="PF04909"/>
    </source>
</evidence>
<dbReference type="Gene3D" id="3.20.20.140">
    <property type="entry name" value="Metal-dependent hydrolases"/>
    <property type="match status" value="1"/>
</dbReference>
<dbReference type="Proteomes" id="UP000255066">
    <property type="component" value="Unassembled WGS sequence"/>
</dbReference>
<dbReference type="InterPro" id="IPR006680">
    <property type="entry name" value="Amidohydro-rel"/>
</dbReference>
<feature type="domain" description="Amidohydrolase-related" evidence="2">
    <location>
        <begin position="63"/>
        <end position="344"/>
    </location>
</feature>
<protein>
    <submittedName>
        <fullName evidence="4">5-carboxyvanillate decarboxylase</fullName>
    </submittedName>
</protein>
<accession>A0A378IEF3</accession>
<gene>
    <name evidence="3" type="ORF">Lbir_3054</name>
    <name evidence="4" type="ORF">NCTC12437_02705</name>
</gene>
<dbReference type="GO" id="GO:0016787">
    <property type="term" value="F:hydrolase activity"/>
    <property type="evidence" value="ECO:0007669"/>
    <property type="project" value="InterPro"/>
</dbReference>
<evidence type="ECO:0000313" key="3">
    <source>
        <dbReference type="EMBL" id="KTC66752.1"/>
    </source>
</evidence>
<dbReference type="InterPro" id="IPR032465">
    <property type="entry name" value="ACMSD"/>
</dbReference>
<dbReference type="STRING" id="28083.Lbir_3054"/>
<dbReference type="GO" id="GO:0005829">
    <property type="term" value="C:cytosol"/>
    <property type="evidence" value="ECO:0007669"/>
    <property type="project" value="TreeGrafter"/>
</dbReference>
<dbReference type="RefSeq" id="WP_058525048.1">
    <property type="nucleotide sequence ID" value="NZ_CAAAHV010000028.1"/>
</dbReference>
<evidence type="ECO:0000313" key="6">
    <source>
        <dbReference type="Proteomes" id="UP000255066"/>
    </source>
</evidence>
<evidence type="ECO:0000313" key="5">
    <source>
        <dbReference type="Proteomes" id="UP000054735"/>
    </source>
</evidence>
<proteinExistence type="predicted"/>
<reference evidence="4 6" key="2">
    <citation type="submission" date="2018-06" db="EMBL/GenBank/DDBJ databases">
        <authorList>
            <consortium name="Pathogen Informatics"/>
            <person name="Doyle S."/>
        </authorList>
    </citation>
    <scope>NUCLEOTIDE SEQUENCE [LARGE SCALE GENOMIC DNA]</scope>
    <source>
        <strain evidence="4 6">NCTC12437</strain>
    </source>
</reference>
<keyword evidence="5" id="KW-1185">Reference proteome</keyword>
<dbReference type="GO" id="GO:0019748">
    <property type="term" value="P:secondary metabolic process"/>
    <property type="evidence" value="ECO:0007669"/>
    <property type="project" value="TreeGrafter"/>
</dbReference>
<dbReference type="GO" id="GO:0016831">
    <property type="term" value="F:carboxy-lyase activity"/>
    <property type="evidence" value="ECO:0007669"/>
    <property type="project" value="InterPro"/>
</dbReference>
<evidence type="ECO:0000256" key="1">
    <source>
        <dbReference type="ARBA" id="ARBA00023239"/>
    </source>
</evidence>
<organism evidence="4 6">
    <name type="scientific">Legionella birminghamensis</name>
    <dbReference type="NCBI Taxonomy" id="28083"/>
    <lineage>
        <taxon>Bacteria</taxon>
        <taxon>Pseudomonadati</taxon>
        <taxon>Pseudomonadota</taxon>
        <taxon>Gammaproteobacteria</taxon>
        <taxon>Legionellales</taxon>
        <taxon>Legionellaceae</taxon>
        <taxon>Legionella</taxon>
    </lineage>
</organism>
<dbReference type="Proteomes" id="UP000054735">
    <property type="component" value="Unassembled WGS sequence"/>
</dbReference>
<dbReference type="OrthoDB" id="149172at2"/>
<dbReference type="PANTHER" id="PTHR21240:SF30">
    <property type="entry name" value="AMIDOHYDROLASE-RELATED DOMAIN-CONTAINING PROTEIN-RELATED"/>
    <property type="match status" value="1"/>
</dbReference>